<protein>
    <recommendedName>
        <fullName evidence="3">Protein kinase domain-containing protein</fullName>
    </recommendedName>
</protein>
<dbReference type="EMBL" id="CP046234">
    <property type="protein sequence ID" value="WFD46174.1"/>
    <property type="molecule type" value="Genomic_DNA"/>
</dbReference>
<dbReference type="PANTHER" id="PTHR24348">
    <property type="entry name" value="SERINE/THREONINE-PROTEIN KINASE UNC-51-RELATED"/>
    <property type="match status" value="1"/>
</dbReference>
<feature type="region of interest" description="Disordered" evidence="2">
    <location>
        <begin position="135"/>
        <end position="177"/>
    </location>
</feature>
<gene>
    <name evidence="4" type="ORF">GLX27_000804</name>
</gene>
<dbReference type="PROSITE" id="PS00107">
    <property type="entry name" value="PROTEIN_KINASE_ATP"/>
    <property type="match status" value="1"/>
</dbReference>
<accession>A0ABY8EMF7</accession>
<evidence type="ECO:0000313" key="4">
    <source>
        <dbReference type="EMBL" id="WFD46174.1"/>
    </source>
</evidence>
<feature type="domain" description="Protein kinase" evidence="3">
    <location>
        <begin position="185"/>
        <end position="601"/>
    </location>
</feature>
<reference evidence="4 5" key="1">
    <citation type="journal article" date="2020" name="Elife">
        <title>Loss of centromere function drives karyotype evolution in closely related Malassezia species.</title>
        <authorList>
            <person name="Sankaranarayanan S.R."/>
            <person name="Ianiri G."/>
            <person name="Coelho M.A."/>
            <person name="Reza M.H."/>
            <person name="Thimmappa B.C."/>
            <person name="Ganguly P."/>
            <person name="Vadnala R.N."/>
            <person name="Sun S."/>
            <person name="Siddharthan R."/>
            <person name="Tellgren-Roth C."/>
            <person name="Dawson T.L."/>
            <person name="Heitman J."/>
            <person name="Sanyal K."/>
        </authorList>
    </citation>
    <scope>NUCLEOTIDE SEQUENCE [LARGE SCALE GENOMIC DNA]</scope>
    <source>
        <strain evidence="4">CBS14141</strain>
    </source>
</reference>
<dbReference type="InterPro" id="IPR017441">
    <property type="entry name" value="Protein_kinase_ATP_BS"/>
</dbReference>
<keyword evidence="1" id="KW-0067">ATP-binding</keyword>
<dbReference type="InterPro" id="IPR045269">
    <property type="entry name" value="Atg1-like"/>
</dbReference>
<dbReference type="InterPro" id="IPR000719">
    <property type="entry name" value="Prot_kinase_dom"/>
</dbReference>
<evidence type="ECO:0000259" key="3">
    <source>
        <dbReference type="PROSITE" id="PS50011"/>
    </source>
</evidence>
<evidence type="ECO:0000256" key="1">
    <source>
        <dbReference type="PROSITE-ProRule" id="PRU10141"/>
    </source>
</evidence>
<organism evidence="4 5">
    <name type="scientific">Malassezia furfur</name>
    <name type="common">Pityriasis versicolor infection agent</name>
    <name type="synonym">Pityrosporum furfur</name>
    <dbReference type="NCBI Taxonomy" id="55194"/>
    <lineage>
        <taxon>Eukaryota</taxon>
        <taxon>Fungi</taxon>
        <taxon>Dikarya</taxon>
        <taxon>Basidiomycota</taxon>
        <taxon>Ustilaginomycotina</taxon>
        <taxon>Malasseziomycetes</taxon>
        <taxon>Malasseziales</taxon>
        <taxon>Malasseziaceae</taxon>
        <taxon>Malassezia</taxon>
    </lineage>
</organism>
<dbReference type="SMART" id="SM00220">
    <property type="entry name" value="S_TKc"/>
    <property type="match status" value="1"/>
</dbReference>
<dbReference type="PANTHER" id="PTHR24348:SF68">
    <property type="entry name" value="SERINE_THREONINE-PROTEIN KINASE ATG1C"/>
    <property type="match status" value="1"/>
</dbReference>
<feature type="region of interest" description="Disordered" evidence="2">
    <location>
        <begin position="51"/>
        <end position="104"/>
    </location>
</feature>
<dbReference type="Pfam" id="PF00069">
    <property type="entry name" value="Pkinase"/>
    <property type="match status" value="1"/>
</dbReference>
<feature type="compositionally biased region" description="Polar residues" evidence="2">
    <location>
        <begin position="330"/>
        <end position="339"/>
    </location>
</feature>
<dbReference type="Proteomes" id="UP000818624">
    <property type="component" value="Chromosome 1"/>
</dbReference>
<keyword evidence="5" id="KW-1185">Reference proteome</keyword>
<dbReference type="Gene3D" id="1.10.510.10">
    <property type="entry name" value="Transferase(Phosphotransferase) domain 1"/>
    <property type="match status" value="2"/>
</dbReference>
<feature type="compositionally biased region" description="Low complexity" evidence="2">
    <location>
        <begin position="148"/>
        <end position="161"/>
    </location>
</feature>
<feature type="compositionally biased region" description="Basic and acidic residues" evidence="2">
    <location>
        <begin position="1"/>
        <end position="11"/>
    </location>
</feature>
<evidence type="ECO:0000256" key="2">
    <source>
        <dbReference type="SAM" id="MobiDB-lite"/>
    </source>
</evidence>
<feature type="region of interest" description="Disordered" evidence="2">
    <location>
        <begin position="1"/>
        <end position="20"/>
    </location>
</feature>
<feature type="region of interest" description="Disordered" evidence="2">
    <location>
        <begin position="330"/>
        <end position="357"/>
    </location>
</feature>
<name>A0ABY8EMF7_MALFU</name>
<sequence>MSRGRALDIPRRGSPLSVRSAHSIEDTSHAIHQMGLDDLGGFRSVRAWSTGVDPFVGHDDRPTSPPIRASDDAQDAPPRLDTSITSLDSDERRSDASSSCTLPSPAAQWLGSLNGSFGSPADLDASPGSLLQHLRRSSTHRTRRPERTASLASSRSSLERTPSVSTPRAPRADEEGYVFGTHTHYRLGRAIGFGEHSTVYEGMALDAPGTGTDGRVAIKVLRNTPHPATSAELQLWLALPRHPHLLSLIHHENVRESIAGAGGTGTDERVLDYLVMDYSPFGNLLQFVRREGAISETGMRALDAARRVASGSTPAAPSLEPASWTPANGSLAVSLQSSPGAPEPASLVSPPRDMPRERPLYRSLSAHRRSRGIPIDIARDIMRQIASGLYSLHKVASVVHCDLKLENILAFPCEEDTGEDTAAPIAWKIADFGLSEKVQPDRHIESWSRAASLGGTLAYAAPEVVRYIDFDMPVPANIPSHAPPITEQLHTPFARDMWSLGCILYALLSGQLPFVDAMQIRLQRKILAGEFELPLRLRTGKERVELGAPRDIPDEALPYHSDPELDTDAFRMQAREVLENLLELDPTTRWDIDALCQSPWLALY</sequence>
<keyword evidence="1" id="KW-0547">Nucleotide-binding</keyword>
<feature type="binding site" evidence="1">
    <location>
        <position position="219"/>
    </location>
    <ligand>
        <name>ATP</name>
        <dbReference type="ChEBI" id="CHEBI:30616"/>
    </ligand>
</feature>
<dbReference type="PROSITE" id="PS50011">
    <property type="entry name" value="PROTEIN_KINASE_DOM"/>
    <property type="match status" value="1"/>
</dbReference>
<evidence type="ECO:0000313" key="5">
    <source>
        <dbReference type="Proteomes" id="UP000818624"/>
    </source>
</evidence>
<dbReference type="InterPro" id="IPR011009">
    <property type="entry name" value="Kinase-like_dom_sf"/>
</dbReference>
<proteinExistence type="predicted"/>
<feature type="compositionally biased region" description="Basic residues" evidence="2">
    <location>
        <begin position="135"/>
        <end position="144"/>
    </location>
</feature>
<dbReference type="SUPFAM" id="SSF56112">
    <property type="entry name" value="Protein kinase-like (PK-like)"/>
    <property type="match status" value="1"/>
</dbReference>